<accession>A0A1Q6R9W4</accession>
<feature type="coiled-coil region" evidence="6">
    <location>
        <begin position="64"/>
        <end position="94"/>
    </location>
</feature>
<comment type="function">
    <text evidence="5">Involved in formation and maintenance of cell shape.</text>
</comment>
<dbReference type="NCBIfam" id="TIGR00219">
    <property type="entry name" value="mreC"/>
    <property type="match status" value="1"/>
</dbReference>
<dbReference type="InterPro" id="IPR042175">
    <property type="entry name" value="Cell/Rod_MreC_2"/>
</dbReference>
<feature type="domain" description="Rod shape-determining protein MreC beta-barrel core" evidence="8">
    <location>
        <begin position="118"/>
        <end position="265"/>
    </location>
</feature>
<dbReference type="InterPro" id="IPR042177">
    <property type="entry name" value="Cell/Rod_1"/>
</dbReference>
<evidence type="ECO:0000256" key="7">
    <source>
        <dbReference type="SAM" id="SignalP"/>
    </source>
</evidence>
<dbReference type="GO" id="GO:0008360">
    <property type="term" value="P:regulation of cell shape"/>
    <property type="evidence" value="ECO:0007669"/>
    <property type="project" value="UniProtKB-KW"/>
</dbReference>
<keyword evidence="7" id="KW-0732">Signal</keyword>
<feature type="chain" id="PRO_5012615206" description="Cell shape-determining protein MreC" evidence="7">
    <location>
        <begin position="23"/>
        <end position="282"/>
    </location>
</feature>
<gene>
    <name evidence="9" type="ORF">BHW43_02090</name>
</gene>
<dbReference type="EMBL" id="MNTG01000002">
    <property type="protein sequence ID" value="OLA39139.1"/>
    <property type="molecule type" value="Genomic_DNA"/>
</dbReference>
<dbReference type="Gene3D" id="2.40.10.340">
    <property type="entry name" value="Rod shape-determining protein MreC, domain 1"/>
    <property type="match status" value="1"/>
</dbReference>
<evidence type="ECO:0000256" key="2">
    <source>
        <dbReference type="ARBA" id="ARBA00013855"/>
    </source>
</evidence>
<dbReference type="STRING" id="626940.BHW43_02090"/>
<evidence type="ECO:0000256" key="5">
    <source>
        <dbReference type="PIRNR" id="PIRNR038471"/>
    </source>
</evidence>
<dbReference type="Pfam" id="PF04085">
    <property type="entry name" value="MreC"/>
    <property type="match status" value="1"/>
</dbReference>
<keyword evidence="6" id="KW-0175">Coiled coil</keyword>
<protein>
    <recommendedName>
        <fullName evidence="2 5">Cell shape-determining protein MreC</fullName>
    </recommendedName>
    <alternativeName>
        <fullName evidence="4 5">Cell shape protein MreC</fullName>
    </alternativeName>
</protein>
<sequence>MNKKVMLVALFILVLFSMLAMAVAGRSRFPLVNRAVAAVVLPVESMLTGLGNASDGVRGYWKALTVMQSENAKLKQENIELRNANIQMASMYAENRQLRGLLEYKEQHKSQKVVAAKVIARSFGDLRDCIYIAAGKDRGLAPDMAVVNGGLVGVVDEVYDDYARVLLLTSPRCRVGARVLRADSRAVGVAGGVSGKDKLLLEHIYREASLREGDIIVTSGYSGSHPADILIGKVTATHMDSVGLLQEADIVPAADIADVEQVLVIVGFTPEAKIVLQGGQAK</sequence>
<comment type="similarity">
    <text evidence="1 5">Belongs to the MreC family.</text>
</comment>
<organism evidence="9 10">
    <name type="scientific">Phascolarctobacterium succinatutens</name>
    <dbReference type="NCBI Taxonomy" id="626940"/>
    <lineage>
        <taxon>Bacteria</taxon>
        <taxon>Bacillati</taxon>
        <taxon>Bacillota</taxon>
        <taxon>Negativicutes</taxon>
        <taxon>Acidaminococcales</taxon>
        <taxon>Acidaminococcaceae</taxon>
        <taxon>Phascolarctobacterium</taxon>
    </lineage>
</organism>
<dbReference type="AlphaFoldDB" id="A0A1Q6R9W4"/>
<evidence type="ECO:0000256" key="1">
    <source>
        <dbReference type="ARBA" id="ARBA00009369"/>
    </source>
</evidence>
<dbReference type="InterPro" id="IPR055342">
    <property type="entry name" value="MreC_beta-barrel_core"/>
</dbReference>
<comment type="caution">
    <text evidence="9">The sequence shown here is derived from an EMBL/GenBank/DDBJ whole genome shotgun (WGS) entry which is preliminary data.</text>
</comment>
<keyword evidence="3 5" id="KW-0133">Cell shape</keyword>
<dbReference type="InterPro" id="IPR007221">
    <property type="entry name" value="MreC"/>
</dbReference>
<evidence type="ECO:0000256" key="4">
    <source>
        <dbReference type="ARBA" id="ARBA00032089"/>
    </source>
</evidence>
<evidence type="ECO:0000313" key="9">
    <source>
        <dbReference type="EMBL" id="OLA39139.1"/>
    </source>
</evidence>
<dbReference type="PIRSF" id="PIRSF038471">
    <property type="entry name" value="MreC"/>
    <property type="match status" value="1"/>
</dbReference>
<dbReference type="RefSeq" id="WP_303679308.1">
    <property type="nucleotide sequence ID" value="NZ_JAXWFG010000003.1"/>
</dbReference>
<evidence type="ECO:0000256" key="3">
    <source>
        <dbReference type="ARBA" id="ARBA00022960"/>
    </source>
</evidence>
<dbReference type="GO" id="GO:0005886">
    <property type="term" value="C:plasma membrane"/>
    <property type="evidence" value="ECO:0007669"/>
    <property type="project" value="TreeGrafter"/>
</dbReference>
<name>A0A1Q6R9W4_9FIRM</name>
<dbReference type="PANTHER" id="PTHR34138">
    <property type="entry name" value="CELL SHAPE-DETERMINING PROTEIN MREC"/>
    <property type="match status" value="1"/>
</dbReference>
<reference evidence="9 10" key="1">
    <citation type="journal article" date="2016" name="Nat. Biotechnol.">
        <title>Measurement of bacterial replication rates in microbial communities.</title>
        <authorList>
            <person name="Brown C.T."/>
            <person name="Olm M.R."/>
            <person name="Thomas B.C."/>
            <person name="Banfield J.F."/>
        </authorList>
    </citation>
    <scope>NUCLEOTIDE SEQUENCE [LARGE SCALE GENOMIC DNA]</scope>
    <source>
        <strain evidence="9">46_33</strain>
    </source>
</reference>
<dbReference type="Proteomes" id="UP000186777">
    <property type="component" value="Unassembled WGS sequence"/>
</dbReference>
<dbReference type="PANTHER" id="PTHR34138:SF1">
    <property type="entry name" value="CELL SHAPE-DETERMINING PROTEIN MREC"/>
    <property type="match status" value="1"/>
</dbReference>
<evidence type="ECO:0000259" key="8">
    <source>
        <dbReference type="Pfam" id="PF04085"/>
    </source>
</evidence>
<feature type="signal peptide" evidence="7">
    <location>
        <begin position="1"/>
        <end position="22"/>
    </location>
</feature>
<dbReference type="Gene3D" id="2.40.10.350">
    <property type="entry name" value="Rod shape-determining protein MreC, domain 2"/>
    <property type="match status" value="1"/>
</dbReference>
<proteinExistence type="inferred from homology"/>
<evidence type="ECO:0000313" key="10">
    <source>
        <dbReference type="Proteomes" id="UP000186777"/>
    </source>
</evidence>
<evidence type="ECO:0000256" key="6">
    <source>
        <dbReference type="SAM" id="Coils"/>
    </source>
</evidence>